<feature type="compositionally biased region" description="Low complexity" evidence="3">
    <location>
        <begin position="244"/>
        <end position="267"/>
    </location>
</feature>
<dbReference type="InterPro" id="IPR011990">
    <property type="entry name" value="TPR-like_helical_dom_sf"/>
</dbReference>
<evidence type="ECO:0000256" key="1">
    <source>
        <dbReference type="ARBA" id="ARBA00022737"/>
    </source>
</evidence>
<evidence type="ECO:0000313" key="4">
    <source>
        <dbReference type="EMBL" id="KAG2485046.1"/>
    </source>
</evidence>
<feature type="region of interest" description="Disordered" evidence="3">
    <location>
        <begin position="239"/>
        <end position="342"/>
    </location>
</feature>
<keyword evidence="5" id="KW-1185">Reference proteome</keyword>
<dbReference type="InterPro" id="IPR039663">
    <property type="entry name" value="AIP/AIPL1/TTC9"/>
</dbReference>
<gene>
    <name evidence="4" type="ORF">HYH03_016145</name>
</gene>
<evidence type="ECO:0000256" key="2">
    <source>
        <dbReference type="ARBA" id="ARBA00022803"/>
    </source>
</evidence>
<proteinExistence type="predicted"/>
<evidence type="ECO:0000313" key="5">
    <source>
        <dbReference type="Proteomes" id="UP000612055"/>
    </source>
</evidence>
<organism evidence="4 5">
    <name type="scientific">Edaphochlamys debaryana</name>
    <dbReference type="NCBI Taxonomy" id="47281"/>
    <lineage>
        <taxon>Eukaryota</taxon>
        <taxon>Viridiplantae</taxon>
        <taxon>Chlorophyta</taxon>
        <taxon>core chlorophytes</taxon>
        <taxon>Chlorophyceae</taxon>
        <taxon>CS clade</taxon>
        <taxon>Chlamydomonadales</taxon>
        <taxon>Chlamydomonadales incertae sedis</taxon>
        <taxon>Edaphochlamys</taxon>
    </lineage>
</organism>
<dbReference type="EMBL" id="JAEHOE010000136">
    <property type="protein sequence ID" value="KAG2485046.1"/>
    <property type="molecule type" value="Genomic_DNA"/>
</dbReference>
<feature type="compositionally biased region" description="Acidic residues" evidence="3">
    <location>
        <begin position="293"/>
        <end position="308"/>
    </location>
</feature>
<comment type="caution">
    <text evidence="4">The sequence shown here is derived from an EMBL/GenBank/DDBJ whole genome shotgun (WGS) entry which is preliminary data.</text>
</comment>
<sequence>MPSLGGLQEYLNAAVQLKTALVKSRPGRQEWEQAPPFLRSTAAATPEVQRAREQGDFNEQYRLALQLKEQGNELVNKAPEEALEKYSQALSVFLWFDRGPKKDAEDVPLVCAAEKLQGAEQEQAHHVLALAFCNAAACLLALGMTADAAYACSKALKYDPYNVKALYRRALAHRRTDTRAGLEAAVTDLAAANTLEPANNQVRMALTSLQHELRELRRKERGLYGNMFERGELYDGTAAGGGASSSAGAAAGPSAGGAEASSASARAELPAPGTKPAKQQEQGGRGGRGDGDGQGEDDEDGWLDEDRDEHDWGPGASGRDSEDQLLLDQRRRKAKATAASREADVVMRRMQRSLAAARNRKMAERLNVERARQGGAGPFPWYLVPWWAYVLILLHLTYRVIKIWKVPVPAHGTAPVPAAAEPHDAGVLHGGEL</sequence>
<dbReference type="Gene3D" id="1.25.40.10">
    <property type="entry name" value="Tetratricopeptide repeat domain"/>
    <property type="match status" value="1"/>
</dbReference>
<dbReference type="SUPFAM" id="SSF48452">
    <property type="entry name" value="TPR-like"/>
    <property type="match status" value="1"/>
</dbReference>
<accession>A0A835XMQ5</accession>
<dbReference type="OrthoDB" id="72596at2759"/>
<reference evidence="4" key="1">
    <citation type="journal article" date="2020" name="bioRxiv">
        <title>Comparative genomics of Chlamydomonas.</title>
        <authorList>
            <person name="Craig R.J."/>
            <person name="Hasan A.R."/>
            <person name="Ness R.W."/>
            <person name="Keightley P.D."/>
        </authorList>
    </citation>
    <scope>NUCLEOTIDE SEQUENCE</scope>
    <source>
        <strain evidence="4">CCAP 11/70</strain>
    </source>
</reference>
<name>A0A835XMQ5_9CHLO</name>
<dbReference type="PANTHER" id="PTHR11242">
    <property type="entry name" value="ARYL HYDROCARBON RECEPTOR INTERACTING PROTEIN RELATED"/>
    <property type="match status" value="1"/>
</dbReference>
<dbReference type="AlphaFoldDB" id="A0A835XMQ5"/>
<evidence type="ECO:0000256" key="3">
    <source>
        <dbReference type="SAM" id="MobiDB-lite"/>
    </source>
</evidence>
<keyword evidence="2" id="KW-0802">TPR repeat</keyword>
<protein>
    <submittedName>
        <fullName evidence="4">Uncharacterized protein</fullName>
    </submittedName>
</protein>
<dbReference type="PANTHER" id="PTHR11242:SF0">
    <property type="entry name" value="TPR_REGION DOMAIN-CONTAINING PROTEIN"/>
    <property type="match status" value="1"/>
</dbReference>
<keyword evidence="1" id="KW-0677">Repeat</keyword>
<dbReference type="Proteomes" id="UP000612055">
    <property type="component" value="Unassembled WGS sequence"/>
</dbReference>